<sequence>MSALTVPVISPPLLLKPPRQPFENNAQPSKLVLFLHPGYTDTHNILLTLPAFDSGGIHHETARIACAILANCRWDGFLASSRNGTPLSAGPDDVIPHVLSSSVDDAVRRDVSCRITASTLPNETAHIIPAVQSPWWQRNSMFMHTTDPGRSLDTGCADNTILLRRDLHKLWDDNKFAIVPKQGKWVIHVLRNKPMGEIEKQYHNLELQPLAGVSQHFFLCRFALAIFSQSPFLSQRVPRKLVLVNSDTSMEPLVRTMTVDQYQSMFSTSARAGGSKSQSPKKRAKSATEEQSNDDYVTELSEDDSTDNETEEEEEEEEVRGRPRKRKWEVSYDDVLSSNYLEEKRPRASAGFGRPQTPPRSTSPN</sequence>
<dbReference type="Proteomes" id="UP001338125">
    <property type="component" value="Unassembled WGS sequence"/>
</dbReference>
<evidence type="ECO:0000259" key="2">
    <source>
        <dbReference type="Pfam" id="PF13391"/>
    </source>
</evidence>
<feature type="compositionally biased region" description="Polar residues" evidence="1">
    <location>
        <begin position="268"/>
        <end position="278"/>
    </location>
</feature>
<dbReference type="InterPro" id="IPR003615">
    <property type="entry name" value="HNH_nuc"/>
</dbReference>
<evidence type="ECO:0000313" key="3">
    <source>
        <dbReference type="EMBL" id="KAK5998964.1"/>
    </source>
</evidence>
<dbReference type="EMBL" id="JAVFKD010000001">
    <property type="protein sequence ID" value="KAK5998964.1"/>
    <property type="molecule type" value="Genomic_DNA"/>
</dbReference>
<dbReference type="Pfam" id="PF13391">
    <property type="entry name" value="HNH_2"/>
    <property type="match status" value="1"/>
</dbReference>
<organism evidence="3 4">
    <name type="scientific">Cladobotryum mycophilum</name>
    <dbReference type="NCBI Taxonomy" id="491253"/>
    <lineage>
        <taxon>Eukaryota</taxon>
        <taxon>Fungi</taxon>
        <taxon>Dikarya</taxon>
        <taxon>Ascomycota</taxon>
        <taxon>Pezizomycotina</taxon>
        <taxon>Sordariomycetes</taxon>
        <taxon>Hypocreomycetidae</taxon>
        <taxon>Hypocreales</taxon>
        <taxon>Hypocreaceae</taxon>
        <taxon>Cladobotryum</taxon>
    </lineage>
</organism>
<protein>
    <recommendedName>
        <fullName evidence="2">HNH nuclease domain-containing protein</fullName>
    </recommendedName>
</protein>
<proteinExistence type="predicted"/>
<feature type="region of interest" description="Disordered" evidence="1">
    <location>
        <begin position="268"/>
        <end position="365"/>
    </location>
</feature>
<comment type="caution">
    <text evidence="3">The sequence shown here is derived from an EMBL/GenBank/DDBJ whole genome shotgun (WGS) entry which is preliminary data.</text>
</comment>
<feature type="domain" description="HNH nuclease" evidence="2">
    <location>
        <begin position="113"/>
        <end position="179"/>
    </location>
</feature>
<keyword evidence="4" id="KW-1185">Reference proteome</keyword>
<reference evidence="3 4" key="1">
    <citation type="submission" date="2024-01" db="EMBL/GenBank/DDBJ databases">
        <title>Complete genome of Cladobotryum mycophilum ATHUM6906.</title>
        <authorList>
            <person name="Christinaki A.C."/>
            <person name="Myridakis A.I."/>
            <person name="Kouvelis V.N."/>
        </authorList>
    </citation>
    <scope>NUCLEOTIDE SEQUENCE [LARGE SCALE GENOMIC DNA]</scope>
    <source>
        <strain evidence="3 4">ATHUM6906</strain>
    </source>
</reference>
<accession>A0ABR0T3P6</accession>
<evidence type="ECO:0000256" key="1">
    <source>
        <dbReference type="SAM" id="MobiDB-lite"/>
    </source>
</evidence>
<feature type="compositionally biased region" description="Acidic residues" evidence="1">
    <location>
        <begin position="291"/>
        <end position="318"/>
    </location>
</feature>
<evidence type="ECO:0000313" key="4">
    <source>
        <dbReference type="Proteomes" id="UP001338125"/>
    </source>
</evidence>
<gene>
    <name evidence="3" type="ORF">PT974_01348</name>
</gene>
<name>A0ABR0T3P6_9HYPO</name>